<comment type="caution">
    <text evidence="2">The sequence shown here is derived from an EMBL/GenBank/DDBJ whole genome shotgun (WGS) entry which is preliminary data.</text>
</comment>
<protein>
    <submittedName>
        <fullName evidence="2">Uncharacterized protein</fullName>
    </submittedName>
</protein>
<sequence length="70" mass="7490">MSAERGWIGEPQPTKEWHTPGWLSEKGTGHSHFHSGISTLNLTEEQGAKSAESEIDHGHNGPWGSPSGTG</sequence>
<name>A0A1A0VAM7_9MYCO</name>
<feature type="region of interest" description="Disordered" evidence="1">
    <location>
        <begin position="1"/>
        <end position="70"/>
    </location>
</feature>
<reference evidence="2 3" key="1">
    <citation type="submission" date="2016-06" db="EMBL/GenBank/DDBJ databases">
        <authorList>
            <person name="Kjaerup R.B."/>
            <person name="Dalgaard T.S."/>
            <person name="Juul-Madsen H.R."/>
        </authorList>
    </citation>
    <scope>NUCLEOTIDE SEQUENCE [LARGE SCALE GENOMIC DNA]</scope>
    <source>
        <strain evidence="2 3">852002-51834_SCH5396731</strain>
    </source>
</reference>
<proteinExistence type="predicted"/>
<evidence type="ECO:0000313" key="3">
    <source>
        <dbReference type="Proteomes" id="UP000091914"/>
    </source>
</evidence>
<evidence type="ECO:0000313" key="2">
    <source>
        <dbReference type="EMBL" id="OBB80297.1"/>
    </source>
</evidence>
<dbReference type="RefSeq" id="WP_064884504.1">
    <property type="nucleotide sequence ID" value="NZ_LZSX01000088.1"/>
</dbReference>
<gene>
    <name evidence="2" type="ORF">A5760_19615</name>
</gene>
<dbReference type="AlphaFoldDB" id="A0A1A0VAM7"/>
<evidence type="ECO:0000256" key="1">
    <source>
        <dbReference type="SAM" id="MobiDB-lite"/>
    </source>
</evidence>
<dbReference type="Proteomes" id="UP000091914">
    <property type="component" value="Unassembled WGS sequence"/>
</dbReference>
<accession>A0A1A0VAM7</accession>
<organism evidence="2 3">
    <name type="scientific">Mycobacterium colombiense</name>
    <dbReference type="NCBI Taxonomy" id="339268"/>
    <lineage>
        <taxon>Bacteria</taxon>
        <taxon>Bacillati</taxon>
        <taxon>Actinomycetota</taxon>
        <taxon>Actinomycetes</taxon>
        <taxon>Mycobacteriales</taxon>
        <taxon>Mycobacteriaceae</taxon>
        <taxon>Mycobacterium</taxon>
        <taxon>Mycobacterium avium complex (MAC)</taxon>
    </lineage>
</organism>
<dbReference type="EMBL" id="LZSX01000088">
    <property type="protein sequence ID" value="OBB80297.1"/>
    <property type="molecule type" value="Genomic_DNA"/>
</dbReference>